<reference evidence="8 9" key="1">
    <citation type="submission" date="2017-09" db="EMBL/GenBank/DDBJ databases">
        <title>Depth-based differentiation of microbial function through sediment-hosted aquifers and enrichment of novel symbionts in the deep terrestrial subsurface.</title>
        <authorList>
            <person name="Probst A.J."/>
            <person name="Ladd B."/>
            <person name="Jarett J.K."/>
            <person name="Geller-Mcgrath D.E."/>
            <person name="Sieber C.M."/>
            <person name="Emerson J.B."/>
            <person name="Anantharaman K."/>
            <person name="Thomas B.C."/>
            <person name="Malmstrom R."/>
            <person name="Stieglmeier M."/>
            <person name="Klingl A."/>
            <person name="Woyke T."/>
            <person name="Ryan C.M."/>
            <person name="Banfield J.F."/>
        </authorList>
    </citation>
    <scope>NUCLEOTIDE SEQUENCE [LARGE SCALE GENOMIC DNA]</scope>
    <source>
        <strain evidence="8">CG11_big_fil_rev_8_21_14_0_20_45_26</strain>
    </source>
</reference>
<dbReference type="AlphaFoldDB" id="A0A2H0LNW5"/>
<keyword evidence="2 6" id="KW-0812">Transmembrane</keyword>
<name>A0A2H0LNW5_9BACT</name>
<organism evidence="8 9">
    <name type="scientific">Candidatus Abzuiibacterium crystallinum</name>
    <dbReference type="NCBI Taxonomy" id="1974748"/>
    <lineage>
        <taxon>Bacteria</taxon>
        <taxon>Pseudomonadati</taxon>
        <taxon>Candidatus Omnitrophota</taxon>
        <taxon>Candidatus Abzuiibacterium</taxon>
    </lineage>
</organism>
<evidence type="ECO:0000256" key="3">
    <source>
        <dbReference type="ARBA" id="ARBA00022748"/>
    </source>
</evidence>
<feature type="domain" description="ResB-like" evidence="7">
    <location>
        <begin position="49"/>
        <end position="428"/>
    </location>
</feature>
<dbReference type="InterPro" id="IPR007816">
    <property type="entry name" value="ResB-like_domain"/>
</dbReference>
<dbReference type="PANTHER" id="PTHR31566">
    <property type="entry name" value="CYTOCHROME C BIOGENESIS PROTEIN CCS1, CHLOROPLASTIC"/>
    <property type="match status" value="1"/>
</dbReference>
<feature type="transmembrane region" description="Helical" evidence="6">
    <location>
        <begin position="373"/>
        <end position="392"/>
    </location>
</feature>
<comment type="caution">
    <text evidence="8">The sequence shown here is derived from an EMBL/GenBank/DDBJ whole genome shotgun (WGS) entry which is preliminary data.</text>
</comment>
<dbReference type="InterPro" id="IPR023494">
    <property type="entry name" value="Cyt_c_bgen_Ccs1/CcsB/ResB"/>
</dbReference>
<gene>
    <name evidence="8" type="ORF">COV74_05995</name>
</gene>
<evidence type="ECO:0000256" key="6">
    <source>
        <dbReference type="SAM" id="Phobius"/>
    </source>
</evidence>
<keyword evidence="5 6" id="KW-0472">Membrane</keyword>
<feature type="transmembrane region" description="Helical" evidence="6">
    <location>
        <begin position="150"/>
        <end position="170"/>
    </location>
</feature>
<dbReference type="Proteomes" id="UP000230859">
    <property type="component" value="Unassembled WGS sequence"/>
</dbReference>
<evidence type="ECO:0000256" key="4">
    <source>
        <dbReference type="ARBA" id="ARBA00022989"/>
    </source>
</evidence>
<keyword evidence="4 6" id="KW-1133">Transmembrane helix</keyword>
<dbReference type="PANTHER" id="PTHR31566:SF0">
    <property type="entry name" value="CYTOCHROME C BIOGENESIS PROTEIN CCS1, CHLOROPLASTIC"/>
    <property type="match status" value="1"/>
</dbReference>
<evidence type="ECO:0000256" key="2">
    <source>
        <dbReference type="ARBA" id="ARBA00022692"/>
    </source>
</evidence>
<evidence type="ECO:0000256" key="1">
    <source>
        <dbReference type="ARBA" id="ARBA00004141"/>
    </source>
</evidence>
<dbReference type="GO" id="GO:0017004">
    <property type="term" value="P:cytochrome complex assembly"/>
    <property type="evidence" value="ECO:0007669"/>
    <property type="project" value="UniProtKB-KW"/>
</dbReference>
<evidence type="ECO:0000259" key="7">
    <source>
        <dbReference type="Pfam" id="PF05140"/>
    </source>
</evidence>
<evidence type="ECO:0000256" key="5">
    <source>
        <dbReference type="ARBA" id="ARBA00023136"/>
    </source>
</evidence>
<protein>
    <recommendedName>
        <fullName evidence="7">ResB-like domain-containing protein</fullName>
    </recommendedName>
</protein>
<dbReference type="Pfam" id="PF05140">
    <property type="entry name" value="ResB"/>
    <property type="match status" value="1"/>
</dbReference>
<feature type="transmembrane region" description="Helical" evidence="6">
    <location>
        <begin position="53"/>
        <end position="71"/>
    </location>
</feature>
<comment type="subcellular location">
    <subcellularLocation>
        <location evidence="1">Membrane</location>
        <topology evidence="1">Multi-pass membrane protein</topology>
    </subcellularLocation>
</comment>
<sequence>MIWLMLMKLHRLLLSPRIAAILLSLIGLISVFGTIPADAVAGWFEPRGLFRKWWFISLLIGLAAATGYSAVVKTIRLIKRPTSGRLSLSPSRVIQGPVYSFPISFHKIQAFEKEVSRLLGSKKYRVDAEGKDSEMVLTGRKNSWGEWGPTLVHFGLVITLAGGLVTFLYAHVREIMITEGETVQLPGTSSKMKLEKFTVIRHAGTREPEEYVSRLLVQNEEGAIRRRELKVNYPVVVSGYKLFQMRYRADVLWLELAVYQDGEVMEVFRIKPGEKKKLARLPFIIQAGEAVLPDFAVDQEGNVTSRSPYFLNPALSLTVYDSLNQENPGETFWTFEDLFTHQGEEKGLGFAIQRMKKQYASGIRLSKDPGAPVAYAGFFLLIAGSFLSGFVVSRKVIVRFTPSVDRKEIVMTVTGARSRDGFGLEREMESISRMVRNLFMRGIQT</sequence>
<dbReference type="GO" id="GO:0016020">
    <property type="term" value="C:membrane"/>
    <property type="evidence" value="ECO:0007669"/>
    <property type="project" value="UniProtKB-SubCell"/>
</dbReference>
<accession>A0A2H0LNW5</accession>
<evidence type="ECO:0000313" key="9">
    <source>
        <dbReference type="Proteomes" id="UP000230859"/>
    </source>
</evidence>
<keyword evidence="3" id="KW-0201">Cytochrome c-type biogenesis</keyword>
<proteinExistence type="predicted"/>
<evidence type="ECO:0000313" key="8">
    <source>
        <dbReference type="EMBL" id="PIQ86109.1"/>
    </source>
</evidence>
<dbReference type="EMBL" id="PCVY01000050">
    <property type="protein sequence ID" value="PIQ86109.1"/>
    <property type="molecule type" value="Genomic_DNA"/>
</dbReference>